<dbReference type="OMA" id="WCAVAVV"/>
<dbReference type="InterPro" id="IPR016140">
    <property type="entry name" value="Bifunc_inhib/LTP/seed_store"/>
</dbReference>
<comment type="similarity">
    <text evidence="2">Belongs to the plant LTP family.</text>
</comment>
<evidence type="ECO:0000256" key="8">
    <source>
        <dbReference type="ARBA" id="ARBA00023288"/>
    </source>
</evidence>
<dbReference type="InterPro" id="IPR043325">
    <property type="entry name" value="LTSS"/>
</dbReference>
<dbReference type="CDD" id="cd00010">
    <property type="entry name" value="AAI_LTSS"/>
    <property type="match status" value="1"/>
</dbReference>
<feature type="domain" description="Bifunctional inhibitor/plant lipid transfer protein/seed storage helical" evidence="12">
    <location>
        <begin position="36"/>
        <end position="118"/>
    </location>
</feature>
<keyword evidence="10" id="KW-0472">Membrane</keyword>
<keyword evidence="10" id="KW-0812">Transmembrane</keyword>
<keyword evidence="3" id="KW-1003">Cell membrane</keyword>
<dbReference type="GO" id="GO:0006869">
    <property type="term" value="P:lipid transport"/>
    <property type="evidence" value="ECO:0007669"/>
    <property type="project" value="EnsemblPlants"/>
</dbReference>
<keyword evidence="4" id="KW-0336">GPI-anchor</keyword>
<feature type="region of interest" description="Disordered" evidence="9">
    <location>
        <begin position="141"/>
        <end position="163"/>
    </location>
</feature>
<dbReference type="Gene3D" id="1.10.110.10">
    <property type="entry name" value="Plant lipid-transfer and hydrophobic proteins"/>
    <property type="match status" value="1"/>
</dbReference>
<evidence type="ECO:0000256" key="6">
    <source>
        <dbReference type="ARBA" id="ARBA00023157"/>
    </source>
</evidence>
<comment type="caution">
    <text evidence="13">The sequence shown here is derived from an EMBL/GenBank/DDBJ whole genome shotgun (WGS) entry which is preliminary data.</text>
</comment>
<keyword evidence="7" id="KW-0325">Glycoprotein</keyword>
<evidence type="ECO:0000256" key="9">
    <source>
        <dbReference type="SAM" id="MobiDB-lite"/>
    </source>
</evidence>
<dbReference type="SUPFAM" id="SSF47699">
    <property type="entry name" value="Bifunctional inhibitor/lipid-transfer protein/seed storage 2S albumin"/>
    <property type="match status" value="1"/>
</dbReference>
<dbReference type="EMBL" id="AWWV01013693">
    <property type="protein sequence ID" value="OMO60525.1"/>
    <property type="molecule type" value="Genomic_DNA"/>
</dbReference>
<dbReference type="OrthoDB" id="1882492at2759"/>
<feature type="chain" id="PRO_5012661317" description="Bifunctional inhibitor/plant lipid transfer protein/seed storage helical domain-containing protein" evidence="11">
    <location>
        <begin position="28"/>
        <end position="193"/>
    </location>
</feature>
<dbReference type="GO" id="GO:0098552">
    <property type="term" value="C:side of membrane"/>
    <property type="evidence" value="ECO:0007669"/>
    <property type="project" value="UniProtKB-KW"/>
</dbReference>
<evidence type="ECO:0000259" key="12">
    <source>
        <dbReference type="SMART" id="SM00499"/>
    </source>
</evidence>
<evidence type="ECO:0000256" key="1">
    <source>
        <dbReference type="ARBA" id="ARBA00004609"/>
    </source>
</evidence>
<evidence type="ECO:0000256" key="5">
    <source>
        <dbReference type="ARBA" id="ARBA00022729"/>
    </source>
</evidence>
<dbReference type="Pfam" id="PF14368">
    <property type="entry name" value="LTP_2"/>
    <property type="match status" value="1"/>
</dbReference>
<keyword evidence="8" id="KW-0449">Lipoprotein</keyword>
<dbReference type="Gramene" id="OMO60525">
    <property type="protein sequence ID" value="OMO60525"/>
    <property type="gene ID" value="CCACVL1_24099"/>
</dbReference>
<evidence type="ECO:0000256" key="4">
    <source>
        <dbReference type="ARBA" id="ARBA00022622"/>
    </source>
</evidence>
<dbReference type="GO" id="GO:0005886">
    <property type="term" value="C:plasma membrane"/>
    <property type="evidence" value="ECO:0007669"/>
    <property type="project" value="UniProtKB-SubCell"/>
</dbReference>
<keyword evidence="6" id="KW-1015">Disulfide bond</keyword>
<keyword evidence="10" id="KW-1133">Transmembrane helix</keyword>
<dbReference type="STRING" id="210143.A0A1R3GQZ0"/>
<evidence type="ECO:0000256" key="11">
    <source>
        <dbReference type="SAM" id="SignalP"/>
    </source>
</evidence>
<dbReference type="PANTHER" id="PTHR33044">
    <property type="entry name" value="BIFUNCTIONAL INHIBITOR/LIPID-TRANSFER PROTEIN/SEED STORAGE 2S ALBUMIN SUPERFAMILY PROTEIN-RELATED"/>
    <property type="match status" value="1"/>
</dbReference>
<organism evidence="13 14">
    <name type="scientific">Corchorus capsularis</name>
    <name type="common">Jute</name>
    <dbReference type="NCBI Taxonomy" id="210143"/>
    <lineage>
        <taxon>Eukaryota</taxon>
        <taxon>Viridiplantae</taxon>
        <taxon>Streptophyta</taxon>
        <taxon>Embryophyta</taxon>
        <taxon>Tracheophyta</taxon>
        <taxon>Spermatophyta</taxon>
        <taxon>Magnoliopsida</taxon>
        <taxon>eudicotyledons</taxon>
        <taxon>Gunneridae</taxon>
        <taxon>Pentapetalae</taxon>
        <taxon>rosids</taxon>
        <taxon>malvids</taxon>
        <taxon>Malvales</taxon>
        <taxon>Malvaceae</taxon>
        <taxon>Grewioideae</taxon>
        <taxon>Apeibeae</taxon>
        <taxon>Corchorus</taxon>
    </lineage>
</organism>
<evidence type="ECO:0000256" key="10">
    <source>
        <dbReference type="SAM" id="Phobius"/>
    </source>
</evidence>
<evidence type="ECO:0000256" key="7">
    <source>
        <dbReference type="ARBA" id="ARBA00023180"/>
    </source>
</evidence>
<reference evidence="13 14" key="1">
    <citation type="submission" date="2013-09" db="EMBL/GenBank/DDBJ databases">
        <title>Corchorus capsularis genome sequencing.</title>
        <authorList>
            <person name="Alam M."/>
            <person name="Haque M.S."/>
            <person name="Islam M.S."/>
            <person name="Emdad E.M."/>
            <person name="Islam M.M."/>
            <person name="Ahmed B."/>
            <person name="Halim A."/>
            <person name="Hossen Q.M.M."/>
            <person name="Hossain M.Z."/>
            <person name="Ahmed R."/>
            <person name="Khan M.M."/>
            <person name="Islam R."/>
            <person name="Rashid M.M."/>
            <person name="Khan S.A."/>
            <person name="Rahman M.S."/>
            <person name="Alam M."/>
        </authorList>
    </citation>
    <scope>NUCLEOTIDE SEQUENCE [LARGE SCALE GENOMIC DNA]</scope>
    <source>
        <strain evidence="14">cv. CVL-1</strain>
        <tissue evidence="13">Whole seedling</tissue>
    </source>
</reference>
<feature type="compositionally biased region" description="Low complexity" evidence="9">
    <location>
        <begin position="141"/>
        <end position="154"/>
    </location>
</feature>
<evidence type="ECO:0000313" key="14">
    <source>
        <dbReference type="Proteomes" id="UP000188268"/>
    </source>
</evidence>
<protein>
    <recommendedName>
        <fullName evidence="12">Bifunctional inhibitor/plant lipid transfer protein/seed storage helical domain-containing protein</fullName>
    </recommendedName>
</protein>
<dbReference type="GO" id="GO:0008289">
    <property type="term" value="F:lipid binding"/>
    <property type="evidence" value="ECO:0007669"/>
    <property type="project" value="EnsemblPlants"/>
</dbReference>
<name>A0A1R3GQZ0_COCAP</name>
<evidence type="ECO:0000313" key="13">
    <source>
        <dbReference type="EMBL" id="OMO60525.1"/>
    </source>
</evidence>
<gene>
    <name evidence="13" type="ORF">CCACVL1_24099</name>
</gene>
<sequence length="193" mass="20088">MMRKGAKGFMGLALVAVAVSCLLVVEAADDGLASECSKDFQSVMTCLNFAQGKAATPSTECCNSVSSIREDRPKCLCFILLQTKTSGAQNLKNLGVQEAKLFQLPTACHLKNSSVSDCPKLLGLAPNSPEAAIFSNTSTAATTTPATGTSSSASEQSDSNKSSGTKLVAGNQLFGYTLLIVSAVFFYGFASLF</sequence>
<dbReference type="GO" id="GO:0005783">
    <property type="term" value="C:endoplasmic reticulum"/>
    <property type="evidence" value="ECO:0007669"/>
    <property type="project" value="EnsemblPlants"/>
</dbReference>
<feature type="signal peptide" evidence="11">
    <location>
        <begin position="1"/>
        <end position="27"/>
    </location>
</feature>
<accession>A0A1R3GQZ0</accession>
<dbReference type="PROSITE" id="PS51257">
    <property type="entry name" value="PROKAR_LIPOPROTEIN"/>
    <property type="match status" value="1"/>
</dbReference>
<dbReference type="GO" id="GO:0050832">
    <property type="term" value="P:defense response to fungus"/>
    <property type="evidence" value="ECO:0007669"/>
    <property type="project" value="EnsemblPlants"/>
</dbReference>
<evidence type="ECO:0000256" key="3">
    <source>
        <dbReference type="ARBA" id="ARBA00022475"/>
    </source>
</evidence>
<dbReference type="InterPro" id="IPR036312">
    <property type="entry name" value="Bifun_inhib/LTP/seed_sf"/>
</dbReference>
<dbReference type="AlphaFoldDB" id="A0A1R3GQZ0"/>
<comment type="subcellular location">
    <subcellularLocation>
        <location evidence="1">Cell membrane</location>
        <topology evidence="1">Lipid-anchor</topology>
        <topology evidence="1">GPI-anchor</topology>
    </subcellularLocation>
</comment>
<keyword evidence="5 11" id="KW-0732">Signal</keyword>
<dbReference type="GO" id="GO:0009505">
    <property type="term" value="C:plant-type cell wall"/>
    <property type="evidence" value="ECO:0007669"/>
    <property type="project" value="EnsemblPlants"/>
</dbReference>
<evidence type="ECO:0000256" key="2">
    <source>
        <dbReference type="ARBA" id="ARBA00009748"/>
    </source>
</evidence>
<keyword evidence="14" id="KW-1185">Reference proteome</keyword>
<proteinExistence type="inferred from homology"/>
<dbReference type="Proteomes" id="UP000188268">
    <property type="component" value="Unassembled WGS sequence"/>
</dbReference>
<feature type="transmembrane region" description="Helical" evidence="10">
    <location>
        <begin position="173"/>
        <end position="192"/>
    </location>
</feature>
<dbReference type="SMART" id="SM00499">
    <property type="entry name" value="AAI"/>
    <property type="match status" value="1"/>
</dbReference>